<reference evidence="5 6" key="1">
    <citation type="submission" date="2019-08" db="EMBL/GenBank/DDBJ databases">
        <title>Dermacoccus abyssi strain HZAU 226, whole genome Nanopore sequencing project.</title>
        <authorList>
            <person name="Guo A."/>
            <person name="Zhang X."/>
            <person name="Ruan Y."/>
            <person name="Liu W."/>
            <person name="Chen Q."/>
            <person name="Gu L."/>
        </authorList>
    </citation>
    <scope>NUCLEOTIDE SEQUENCE [LARGE SCALE GENOMIC DNA]</scope>
    <source>
        <strain evidence="5 6">HZAU 226</strain>
    </source>
</reference>
<organism evidence="5 6">
    <name type="scientific">Dermacoccus abyssi</name>
    <dbReference type="NCBI Taxonomy" id="322596"/>
    <lineage>
        <taxon>Bacteria</taxon>
        <taxon>Bacillati</taxon>
        <taxon>Actinomycetota</taxon>
        <taxon>Actinomycetes</taxon>
        <taxon>Micrococcales</taxon>
        <taxon>Dermacoccaceae</taxon>
        <taxon>Dermacoccus</taxon>
    </lineage>
</organism>
<name>A0ABX5ZAB9_9MICO</name>
<dbReference type="InterPro" id="IPR057326">
    <property type="entry name" value="KR_dom"/>
</dbReference>
<dbReference type="PANTHER" id="PTHR43318">
    <property type="entry name" value="UDP-N-ACETYLGLUCOSAMINE 4,6-DEHYDRATASE"/>
    <property type="match status" value="1"/>
</dbReference>
<dbReference type="InterPro" id="IPR036291">
    <property type="entry name" value="NAD(P)-bd_dom_sf"/>
</dbReference>
<dbReference type="SUPFAM" id="SSF53335">
    <property type="entry name" value="S-adenosyl-L-methionine-dependent methyltransferases"/>
    <property type="match status" value="1"/>
</dbReference>
<keyword evidence="3" id="KW-1133">Transmembrane helix</keyword>
<dbReference type="Proteomes" id="UP000323565">
    <property type="component" value="Chromosome"/>
</dbReference>
<dbReference type="PANTHER" id="PTHR43318:SF1">
    <property type="entry name" value="POLYSACCHARIDE BIOSYNTHESIS PROTEIN EPSC-RELATED"/>
    <property type="match status" value="1"/>
</dbReference>
<sequence length="644" mass="70236">MSQSTDAKASARAHGRTHRERDRAVRYGWFAVDLLVVLISAFMAAWVRYDLDATASTTREIALFGLLAAVVYAAVGMMVGPYRIGHMRGSFEETSDLIRAILVTALVLAVVRLVFGAPDVPRSLPFTTPVFALLGMFTLRFLVRSWRWGRQTVREQDVRAIVFGAGHMGRQLVRNLHRDTSQGDRYVPVALLDDDPGKRRLSIDGLRVSGTRDQITAVAERTQAKALIIAATTMPGEDLREISELGRQAGLDVLILPPVNELFHAPRGADLRHLNLEDLLGRQRIELDQTAIRNSIAGKRVLVTGAGGSIGSELCRQIDRYGPAKLVLLDRDESAMHSAQMSMTGRALLDDGTLALCDIRDPNALGAIFEREQPQVVFHAAALKHLTLLEQFPIEAWKTNVLGTLNVLEAAQAVGVETFVNVSTDKAAWPSSVLGYSKRLAERLTASFASAGDDTYVSVRFGNVLGSRGSVITAFTAQIERGGPVTVTHPDVERFFMLIPEACQLVLQASAIGTDGEVMVLAMGKPVKIVDVARTLIEMAGKHDVEIQYTGLRPGEKLSEQLFTPGEEIKTSEHPLVSHVNVPAIDPQLVRAQYFDTDADALAWMVEHSGGHRDHDPSKDIDITAEGPILSPDSVADHHGGENI</sequence>
<dbReference type="InterPro" id="IPR051203">
    <property type="entry name" value="Polysaccharide_Synthase-Rel"/>
</dbReference>
<feature type="transmembrane region" description="Helical" evidence="3">
    <location>
        <begin position="61"/>
        <end position="85"/>
    </location>
</feature>
<evidence type="ECO:0000256" key="3">
    <source>
        <dbReference type="SAM" id="Phobius"/>
    </source>
</evidence>
<feature type="compositionally biased region" description="Basic and acidic residues" evidence="2">
    <location>
        <begin position="610"/>
        <end position="622"/>
    </location>
</feature>
<feature type="region of interest" description="Disordered" evidence="2">
    <location>
        <begin position="610"/>
        <end position="644"/>
    </location>
</feature>
<protein>
    <submittedName>
        <fullName evidence="5">Polysaccharide biosynthesis protein</fullName>
    </submittedName>
</protein>
<dbReference type="EMBL" id="CP043031">
    <property type="protein sequence ID" value="QEH93815.1"/>
    <property type="molecule type" value="Genomic_DNA"/>
</dbReference>
<dbReference type="InterPro" id="IPR029063">
    <property type="entry name" value="SAM-dependent_MTases_sf"/>
</dbReference>
<dbReference type="InterPro" id="IPR003869">
    <property type="entry name" value="Polysac_CapD-like"/>
</dbReference>
<dbReference type="SMART" id="SM00822">
    <property type="entry name" value="PKS_KR"/>
    <property type="match status" value="1"/>
</dbReference>
<evidence type="ECO:0000259" key="4">
    <source>
        <dbReference type="SMART" id="SM00822"/>
    </source>
</evidence>
<feature type="transmembrane region" description="Helical" evidence="3">
    <location>
        <begin position="27"/>
        <end position="49"/>
    </location>
</feature>
<comment type="similarity">
    <text evidence="1">Belongs to the polysaccharide synthase family.</text>
</comment>
<dbReference type="CDD" id="cd05237">
    <property type="entry name" value="UDP_invert_4-6DH_SDR_e"/>
    <property type="match status" value="1"/>
</dbReference>
<keyword evidence="3" id="KW-0812">Transmembrane</keyword>
<evidence type="ECO:0000313" key="5">
    <source>
        <dbReference type="EMBL" id="QEH93815.1"/>
    </source>
</evidence>
<evidence type="ECO:0000313" key="6">
    <source>
        <dbReference type="Proteomes" id="UP000323565"/>
    </source>
</evidence>
<feature type="transmembrane region" description="Helical" evidence="3">
    <location>
        <begin position="97"/>
        <end position="117"/>
    </location>
</feature>
<dbReference type="Pfam" id="PF13727">
    <property type="entry name" value="CoA_binding_3"/>
    <property type="match status" value="1"/>
</dbReference>
<gene>
    <name evidence="5" type="ORF">FV141_09940</name>
</gene>
<dbReference type="Pfam" id="PF02719">
    <property type="entry name" value="Polysacc_synt_2"/>
    <property type="match status" value="1"/>
</dbReference>
<keyword evidence="3" id="KW-0472">Membrane</keyword>
<accession>A0ABX5ZAB9</accession>
<dbReference type="SUPFAM" id="SSF51735">
    <property type="entry name" value="NAD(P)-binding Rossmann-fold domains"/>
    <property type="match status" value="1"/>
</dbReference>
<feature type="compositionally biased region" description="Basic and acidic residues" evidence="2">
    <location>
        <begin position="635"/>
        <end position="644"/>
    </location>
</feature>
<keyword evidence="6" id="KW-1185">Reference proteome</keyword>
<dbReference type="Gene3D" id="3.40.50.720">
    <property type="entry name" value="NAD(P)-binding Rossmann-like Domain"/>
    <property type="match status" value="2"/>
</dbReference>
<evidence type="ECO:0000256" key="1">
    <source>
        <dbReference type="ARBA" id="ARBA00007430"/>
    </source>
</evidence>
<feature type="transmembrane region" description="Helical" evidence="3">
    <location>
        <begin position="123"/>
        <end position="143"/>
    </location>
</feature>
<evidence type="ECO:0000256" key="2">
    <source>
        <dbReference type="SAM" id="MobiDB-lite"/>
    </source>
</evidence>
<proteinExistence type="inferred from homology"/>
<feature type="domain" description="Ketoreductase" evidence="4">
    <location>
        <begin position="299"/>
        <end position="478"/>
    </location>
</feature>